<dbReference type="PANTHER" id="PTHR45991">
    <property type="entry name" value="PACHYTENE CHECKPOINT PROTEIN 2"/>
    <property type="match status" value="1"/>
</dbReference>
<dbReference type="STRING" id="72359.L7JXF8"/>
<gene>
    <name evidence="4" type="ORF">THOM_1388</name>
</gene>
<dbReference type="InterPro" id="IPR044539">
    <property type="entry name" value="Pch2-like"/>
</dbReference>
<dbReference type="VEuPathDB" id="MicrosporidiaDB:THOM_1388"/>
<keyword evidence="5" id="KW-1185">Reference proteome</keyword>
<dbReference type="InterPro" id="IPR003959">
    <property type="entry name" value="ATPase_AAA_core"/>
</dbReference>
<keyword evidence="2" id="KW-0067">ATP-binding</keyword>
<evidence type="ECO:0000259" key="3">
    <source>
        <dbReference type="SMART" id="SM00382"/>
    </source>
</evidence>
<dbReference type="GO" id="GO:0016887">
    <property type="term" value="F:ATP hydrolysis activity"/>
    <property type="evidence" value="ECO:0007669"/>
    <property type="project" value="InterPro"/>
</dbReference>
<name>L7JXF8_TRAHO</name>
<dbReference type="InParanoid" id="L7JXF8"/>
<dbReference type="OrthoDB" id="10042665at2759"/>
<dbReference type="Proteomes" id="UP000011185">
    <property type="component" value="Unassembled WGS sequence"/>
</dbReference>
<dbReference type="GO" id="GO:0051598">
    <property type="term" value="P:meiotic recombination checkpoint signaling"/>
    <property type="evidence" value="ECO:0007669"/>
    <property type="project" value="TreeGrafter"/>
</dbReference>
<dbReference type="HOGENOM" id="CLU_778907_0_0_1"/>
<sequence>MVQSLSKLVIETTKRANLKTRLFNTIVSLNTQYNGSTMICEGYTGSTRHLSGTFRVTKETKIKVYKGTARLFYELVIDIAVKYRILDHFFRTNRYRRIAKSMGISRTVLLHGPAGTGKSALCRAIAAKIAVRTKHTKTVEVHSAQYVSKFYGESAHKLNELFKSVDKHTVVIIDEVDSLIVSRDQICARNEPLDSMRIVNTFLVNLDVSGCFLMCTTNLLGVVDRAFVDRMDMVVRMYYPCEQHVHRMIVNALHVLMLKNVIRFEVLPDCYGPPSKRMLAVSRAIGTASARRIKKMLFCAMHRDVRTVDDILDRLERIIEEQRENEQL</sequence>
<dbReference type="SUPFAM" id="SSF52540">
    <property type="entry name" value="P-loop containing nucleoside triphosphate hydrolases"/>
    <property type="match status" value="1"/>
</dbReference>
<evidence type="ECO:0000313" key="5">
    <source>
        <dbReference type="Proteomes" id="UP000011185"/>
    </source>
</evidence>
<dbReference type="EMBL" id="JH993935">
    <property type="protein sequence ID" value="ELQ75716.1"/>
    <property type="molecule type" value="Genomic_DNA"/>
</dbReference>
<dbReference type="GO" id="GO:0005634">
    <property type="term" value="C:nucleus"/>
    <property type="evidence" value="ECO:0007669"/>
    <property type="project" value="TreeGrafter"/>
</dbReference>
<evidence type="ECO:0000313" key="4">
    <source>
        <dbReference type="EMBL" id="ELQ75716.1"/>
    </source>
</evidence>
<dbReference type="Pfam" id="PF00004">
    <property type="entry name" value="AAA"/>
    <property type="match status" value="1"/>
</dbReference>
<protein>
    <submittedName>
        <fullName evidence="4">AAA+-type ATPase</fullName>
        <ecNumber evidence="4">3.6.4.3</ecNumber>
    </submittedName>
</protein>
<keyword evidence="1" id="KW-0547">Nucleotide-binding</keyword>
<evidence type="ECO:0000256" key="2">
    <source>
        <dbReference type="ARBA" id="ARBA00022840"/>
    </source>
</evidence>
<dbReference type="GO" id="GO:0005524">
    <property type="term" value="F:ATP binding"/>
    <property type="evidence" value="ECO:0007669"/>
    <property type="project" value="UniProtKB-KW"/>
</dbReference>
<dbReference type="AlphaFoldDB" id="L7JXF8"/>
<proteinExistence type="predicted"/>
<reference evidence="4 5" key="1">
    <citation type="journal article" date="2012" name="PLoS Pathog.">
        <title>The genome of the obligate intracellular parasite Trachipleistophora hominis: new insights into microsporidian genome dynamics and reductive evolution.</title>
        <authorList>
            <person name="Heinz E."/>
            <person name="Williams T.A."/>
            <person name="Nakjang S."/>
            <person name="Noel C.J."/>
            <person name="Swan D.C."/>
            <person name="Goldberg A.V."/>
            <person name="Harris S.R."/>
            <person name="Weinmaier T."/>
            <person name="Markert S."/>
            <person name="Becher D."/>
            <person name="Bernhardt J."/>
            <person name="Dagan T."/>
            <person name="Hacker C."/>
            <person name="Lucocq J.M."/>
            <person name="Schweder T."/>
            <person name="Rattei T."/>
            <person name="Hall N."/>
            <person name="Hirt R.P."/>
            <person name="Embley T.M."/>
        </authorList>
    </citation>
    <scope>NUCLEOTIDE SEQUENCE [LARGE SCALE GENOMIC DNA]</scope>
</reference>
<accession>L7JXF8</accession>
<dbReference type="SMART" id="SM00382">
    <property type="entry name" value="AAA"/>
    <property type="match status" value="1"/>
</dbReference>
<evidence type="ECO:0000256" key="1">
    <source>
        <dbReference type="ARBA" id="ARBA00022741"/>
    </source>
</evidence>
<dbReference type="PANTHER" id="PTHR45991:SF1">
    <property type="entry name" value="PACHYTENE CHECKPOINT PROTEIN 2 HOMOLOG"/>
    <property type="match status" value="1"/>
</dbReference>
<feature type="domain" description="AAA+ ATPase" evidence="3">
    <location>
        <begin position="104"/>
        <end position="241"/>
    </location>
</feature>
<dbReference type="InterPro" id="IPR027417">
    <property type="entry name" value="P-loop_NTPase"/>
</dbReference>
<dbReference type="Gene3D" id="3.40.50.300">
    <property type="entry name" value="P-loop containing nucleotide triphosphate hydrolases"/>
    <property type="match status" value="1"/>
</dbReference>
<keyword evidence="4" id="KW-0378">Hydrolase</keyword>
<dbReference type="InterPro" id="IPR003593">
    <property type="entry name" value="AAA+_ATPase"/>
</dbReference>
<dbReference type="GO" id="GO:0005694">
    <property type="term" value="C:chromosome"/>
    <property type="evidence" value="ECO:0007669"/>
    <property type="project" value="TreeGrafter"/>
</dbReference>
<dbReference type="EC" id="3.6.4.3" evidence="4"/>
<dbReference type="GO" id="GO:0007131">
    <property type="term" value="P:reciprocal meiotic recombination"/>
    <property type="evidence" value="ECO:0007669"/>
    <property type="project" value="TreeGrafter"/>
</dbReference>
<organism evidence="4 5">
    <name type="scientific">Trachipleistophora hominis</name>
    <name type="common">Microsporidian parasite</name>
    <dbReference type="NCBI Taxonomy" id="72359"/>
    <lineage>
        <taxon>Eukaryota</taxon>
        <taxon>Fungi</taxon>
        <taxon>Fungi incertae sedis</taxon>
        <taxon>Microsporidia</taxon>
        <taxon>Pleistophoridae</taxon>
        <taxon>Trachipleistophora</taxon>
    </lineage>
</organism>
<dbReference type="OMA" id="ICARNEP"/>